<dbReference type="OrthoDB" id="952271at2759"/>
<evidence type="ECO:0000313" key="2">
    <source>
        <dbReference type="Proteomes" id="UP000631114"/>
    </source>
</evidence>
<gene>
    <name evidence="1" type="ORF">IFM89_021729</name>
</gene>
<accession>A0A835HNW9</accession>
<dbReference type="AlphaFoldDB" id="A0A835HNW9"/>
<dbReference type="EMBL" id="JADFTS010000006">
    <property type="protein sequence ID" value="KAF9601677.1"/>
    <property type="molecule type" value="Genomic_DNA"/>
</dbReference>
<protein>
    <submittedName>
        <fullName evidence="1">Uncharacterized protein</fullName>
    </submittedName>
</protein>
<dbReference type="Proteomes" id="UP000631114">
    <property type="component" value="Unassembled WGS sequence"/>
</dbReference>
<evidence type="ECO:0000313" key="1">
    <source>
        <dbReference type="EMBL" id="KAF9601677.1"/>
    </source>
</evidence>
<proteinExistence type="predicted"/>
<organism evidence="1 2">
    <name type="scientific">Coptis chinensis</name>
    <dbReference type="NCBI Taxonomy" id="261450"/>
    <lineage>
        <taxon>Eukaryota</taxon>
        <taxon>Viridiplantae</taxon>
        <taxon>Streptophyta</taxon>
        <taxon>Embryophyta</taxon>
        <taxon>Tracheophyta</taxon>
        <taxon>Spermatophyta</taxon>
        <taxon>Magnoliopsida</taxon>
        <taxon>Ranunculales</taxon>
        <taxon>Ranunculaceae</taxon>
        <taxon>Coptidoideae</taxon>
        <taxon>Coptis</taxon>
    </lineage>
</organism>
<name>A0A835HNW9_9MAGN</name>
<comment type="caution">
    <text evidence="1">The sequence shown here is derived from an EMBL/GenBank/DDBJ whole genome shotgun (WGS) entry which is preliminary data.</text>
</comment>
<keyword evidence="2" id="KW-1185">Reference proteome</keyword>
<reference evidence="1 2" key="1">
    <citation type="submission" date="2020-10" db="EMBL/GenBank/DDBJ databases">
        <title>The Coptis chinensis genome and diversification of protoberbering-type alkaloids.</title>
        <authorList>
            <person name="Wang B."/>
            <person name="Shu S."/>
            <person name="Song C."/>
            <person name="Liu Y."/>
        </authorList>
    </citation>
    <scope>NUCLEOTIDE SEQUENCE [LARGE SCALE GENOMIC DNA]</scope>
    <source>
        <strain evidence="1">HL-2020</strain>
        <tissue evidence="1">Leaf</tissue>
    </source>
</reference>
<sequence length="135" mass="14703">MSSMLGAFNHGYDISVCTNDTFKESNGCQQEKLTNHAEFGHTPTPGLMALFSSQVFLKDTDERACAYIAEPAPNRCGFTTNGLDLFDSVNSSLRGNDEPLNSSDLLKNDLQINLSGHPLFFGITLGLLAEIINSR</sequence>